<protein>
    <recommendedName>
        <fullName evidence="4">Phosphate-selective porin O and P</fullName>
    </recommendedName>
</protein>
<feature type="chain" id="PRO_5045038452" description="Phosphate-selective porin O and P" evidence="1">
    <location>
        <begin position="24"/>
        <end position="414"/>
    </location>
</feature>
<organism evidence="2 3">
    <name type="scientific">Mucilaginibacter dorajii</name>
    <dbReference type="NCBI Taxonomy" id="692994"/>
    <lineage>
        <taxon>Bacteria</taxon>
        <taxon>Pseudomonadati</taxon>
        <taxon>Bacteroidota</taxon>
        <taxon>Sphingobacteriia</taxon>
        <taxon>Sphingobacteriales</taxon>
        <taxon>Sphingobacteriaceae</taxon>
        <taxon>Mucilaginibacter</taxon>
    </lineage>
</organism>
<evidence type="ECO:0000313" key="2">
    <source>
        <dbReference type="EMBL" id="GAA3972683.1"/>
    </source>
</evidence>
<name>A0ABP7PWP9_9SPHI</name>
<dbReference type="InterPro" id="IPR023614">
    <property type="entry name" value="Porin_dom_sf"/>
</dbReference>
<evidence type="ECO:0008006" key="4">
    <source>
        <dbReference type="Google" id="ProtNLM"/>
    </source>
</evidence>
<gene>
    <name evidence="2" type="ORF">GCM10022210_23220</name>
</gene>
<feature type="signal peptide" evidence="1">
    <location>
        <begin position="1"/>
        <end position="23"/>
    </location>
</feature>
<dbReference type="EMBL" id="BAAAZC010000017">
    <property type="protein sequence ID" value="GAA3972683.1"/>
    <property type="molecule type" value="Genomic_DNA"/>
</dbReference>
<reference evidence="3" key="1">
    <citation type="journal article" date="2019" name="Int. J. Syst. Evol. Microbiol.">
        <title>The Global Catalogue of Microorganisms (GCM) 10K type strain sequencing project: providing services to taxonomists for standard genome sequencing and annotation.</title>
        <authorList>
            <consortium name="The Broad Institute Genomics Platform"/>
            <consortium name="The Broad Institute Genome Sequencing Center for Infectious Disease"/>
            <person name="Wu L."/>
            <person name="Ma J."/>
        </authorList>
    </citation>
    <scope>NUCLEOTIDE SEQUENCE [LARGE SCALE GENOMIC DNA]</scope>
    <source>
        <strain evidence="3">JCM 16601</strain>
    </source>
</reference>
<evidence type="ECO:0000313" key="3">
    <source>
        <dbReference type="Proteomes" id="UP001500742"/>
    </source>
</evidence>
<accession>A0ABP7PWP9</accession>
<comment type="caution">
    <text evidence="2">The sequence shown here is derived from an EMBL/GenBank/DDBJ whole genome shotgun (WGS) entry which is preliminary data.</text>
</comment>
<keyword evidence="1" id="KW-0732">Signal</keyword>
<dbReference type="SUPFAM" id="SSF56935">
    <property type="entry name" value="Porins"/>
    <property type="match status" value="1"/>
</dbReference>
<dbReference type="Proteomes" id="UP001500742">
    <property type="component" value="Unassembled WGS sequence"/>
</dbReference>
<evidence type="ECO:0000256" key="1">
    <source>
        <dbReference type="SAM" id="SignalP"/>
    </source>
</evidence>
<sequence length="414" mass="44801">MAMHGKFFTLVISSLFISGTLLAQQPNNSTAEDSLNNNSAKNFLSNTSIGGYGNAFYQYNKNQKTAKVDLERFVLFIGHKFSDKISFFSEMELEDAKVNGGQPGGEITIEQAYLKFSLNPNQYIVAGLFLPRIGILNENHLPTTFNGNERNYVETLLIPATWRELGVGFYGRLNNLPVNYSVGIMNGLSAAGFTHGTGIVDGRFEGRNATGTNLAVTSALQYYQGPFKAQLSGYYGGTVGIRKTEADSLGLNSGVFGTPVAMGEGDIQFNNQGFSVKILGTILSIPDADKINRAYASNTPKTAYGAYAEIGYDLLYRAGYGKANPAQLILFVRDEKLNLNSSIPGNGITDQTLNQNYVVAGFTYLPLRNVAVKADVRLVHGGAQNPALIINPSPVALPYQNNNALINLGIGYSF</sequence>
<proteinExistence type="predicted"/>
<dbReference type="Gene3D" id="2.40.160.10">
    <property type="entry name" value="Porin"/>
    <property type="match status" value="1"/>
</dbReference>
<keyword evidence="3" id="KW-1185">Reference proteome</keyword>